<evidence type="ECO:0000313" key="1">
    <source>
        <dbReference type="EMBL" id="KAH6636806.1"/>
    </source>
</evidence>
<gene>
    <name evidence="1" type="ORF">F5144DRAFT_486316</name>
</gene>
<reference evidence="1 2" key="1">
    <citation type="journal article" date="2021" name="Nat. Commun.">
        <title>Genetic determinants of endophytism in the Arabidopsis root mycobiome.</title>
        <authorList>
            <person name="Mesny F."/>
            <person name="Miyauchi S."/>
            <person name="Thiergart T."/>
            <person name="Pickel B."/>
            <person name="Atanasova L."/>
            <person name="Karlsson M."/>
            <person name="Huettel B."/>
            <person name="Barry K.W."/>
            <person name="Haridas S."/>
            <person name="Chen C."/>
            <person name="Bauer D."/>
            <person name="Andreopoulos W."/>
            <person name="Pangilinan J."/>
            <person name="LaButti K."/>
            <person name="Riley R."/>
            <person name="Lipzen A."/>
            <person name="Clum A."/>
            <person name="Drula E."/>
            <person name="Henrissat B."/>
            <person name="Kohler A."/>
            <person name="Grigoriev I.V."/>
            <person name="Martin F.M."/>
            <person name="Hacquard S."/>
        </authorList>
    </citation>
    <scope>NUCLEOTIDE SEQUENCE [LARGE SCALE GENOMIC DNA]</scope>
    <source>
        <strain evidence="1 2">MPI-SDFR-AT-0079</strain>
    </source>
</reference>
<name>A0ACB7PD86_9PEZI</name>
<accession>A0ACB7PD86</accession>
<organism evidence="1 2">
    <name type="scientific">Chaetomium tenue</name>
    <dbReference type="NCBI Taxonomy" id="1854479"/>
    <lineage>
        <taxon>Eukaryota</taxon>
        <taxon>Fungi</taxon>
        <taxon>Dikarya</taxon>
        <taxon>Ascomycota</taxon>
        <taxon>Pezizomycotina</taxon>
        <taxon>Sordariomycetes</taxon>
        <taxon>Sordariomycetidae</taxon>
        <taxon>Sordariales</taxon>
        <taxon>Chaetomiaceae</taxon>
        <taxon>Chaetomium</taxon>
    </lineage>
</organism>
<proteinExistence type="predicted"/>
<comment type="caution">
    <text evidence="1">The sequence shown here is derived from an EMBL/GenBank/DDBJ whole genome shotgun (WGS) entry which is preliminary data.</text>
</comment>
<sequence length="766" mass="84368">MDPLSITTAVLAVATAAEQTRRALERVRTALKTMPGRLSALNNQVADLEVLLRQIVSLMSARDQHPELATAEAHDQIRDVIRRAGDLLQELRDLSAQVEKAGNSQSRIGSIQRARTWQRYLPRLHEIQDGLTSVKSTLNLLLGASNSYDMMRMRLDLVAVTGLSNNQAMPQQEMLERLFEHIDERIESVKLVVQEQTHQLERSQTALLTRPSDPRLHPPPGTPAPPYTSRSASSASIKQQPQGVGLIVAGRTTACRARCKCACHRSQKSATPSFLSRVLGQLFVEHVGIPAISTKCDTPRCSNAQSSQMYAEYWFPLGVFWSQIIRFHVTYQANLGPSFQLRSLRRVPDSAPAVSFAMSGNIQGLQELFRRGAASPQDVSDTRGYSLIRWALYSRQYKTVRFLHAAGADADYRPKALHDNSPSNKAADALMMGGLSSDVVDDLSCIANEDWVEEQNFPLLHRIVLGLHGKDLEQALAEDPTTVDHEDAMGRTALNWAAARGDDRSVATLLSYGADPNILDCQHSGPLSYSAEKNHTICVRILLEAGAQTDPVIPGGQRVGSPLNCASRNASDPVLIKSLLDFGADVDASGVDGRTPLIHAARTDNVSFALLFLEHNANINAVSTAGQTPLTTAIVNNSHRVLQLLLSRWADYSGCPRLRGPHLLDTAAQFADHETLAILCLTNHIRLKYDKNYHTGDFEKVLLQRHDGDEKLSKAFADFMAIVREEVSPETLMEQGLAFSGRLSEMSDEKSNASDEFFDSTEHLLD</sequence>
<evidence type="ECO:0000313" key="2">
    <source>
        <dbReference type="Proteomes" id="UP000724584"/>
    </source>
</evidence>
<dbReference type="EMBL" id="JAGIZQ010000003">
    <property type="protein sequence ID" value="KAH6636806.1"/>
    <property type="molecule type" value="Genomic_DNA"/>
</dbReference>
<dbReference type="Proteomes" id="UP000724584">
    <property type="component" value="Unassembled WGS sequence"/>
</dbReference>
<protein>
    <submittedName>
        <fullName evidence="1">Ankyrin repeat-containing protein-like protein</fullName>
    </submittedName>
</protein>
<keyword evidence="2" id="KW-1185">Reference proteome</keyword>